<evidence type="ECO:0000313" key="1">
    <source>
        <dbReference type="EMBL" id="ORE11067.1"/>
    </source>
</evidence>
<dbReference type="VEuPathDB" id="FungiDB:BCV72DRAFT_329758"/>
<sequence>MIIYCKAITYKMDLKYDGQCRFHFMRDWSDNILLLPPVEKTNQANCTKQLMEVMKTCLHLLENLATVWCLLIMMASKIKLFFTSLVHQY</sequence>
<protein>
    <submittedName>
        <fullName evidence="1">Uncharacterized protein</fullName>
    </submittedName>
</protein>
<accession>A0A1X0RGB1</accession>
<dbReference type="AlphaFoldDB" id="A0A1X0RGB1"/>
<name>A0A1X0RGB1_RHIZD</name>
<dbReference type="Proteomes" id="UP000242414">
    <property type="component" value="Unassembled WGS sequence"/>
</dbReference>
<reference evidence="1" key="1">
    <citation type="journal article" date="2016" name="Proc. Natl. Acad. Sci. U.S.A.">
        <title>Lipid metabolic changes in an early divergent fungus govern the establishment of a mutualistic symbiosis with endobacteria.</title>
        <authorList>
            <person name="Lastovetsky O.A."/>
            <person name="Gaspar M.L."/>
            <person name="Mondo S.J."/>
            <person name="LaButti K.M."/>
            <person name="Sandor L."/>
            <person name="Grigoriev I.V."/>
            <person name="Henry S.A."/>
            <person name="Pawlowska T.E."/>
        </authorList>
    </citation>
    <scope>NUCLEOTIDE SEQUENCE [LARGE SCALE GENOMIC DNA]</scope>
    <source>
        <strain evidence="1">ATCC 52814</strain>
    </source>
</reference>
<dbReference type="EMBL" id="KV921860">
    <property type="protein sequence ID" value="ORE11067.1"/>
    <property type="molecule type" value="Genomic_DNA"/>
</dbReference>
<proteinExistence type="predicted"/>
<organism evidence="1">
    <name type="scientific">Rhizopus microsporus var. microsporus</name>
    <dbReference type="NCBI Taxonomy" id="86635"/>
    <lineage>
        <taxon>Eukaryota</taxon>
        <taxon>Fungi</taxon>
        <taxon>Fungi incertae sedis</taxon>
        <taxon>Mucoromycota</taxon>
        <taxon>Mucoromycotina</taxon>
        <taxon>Mucoromycetes</taxon>
        <taxon>Mucorales</taxon>
        <taxon>Mucorineae</taxon>
        <taxon>Rhizopodaceae</taxon>
        <taxon>Rhizopus</taxon>
    </lineage>
</organism>
<gene>
    <name evidence="1" type="ORF">BCV72DRAFT_329758</name>
</gene>